<feature type="compositionally biased region" description="Basic residues" evidence="1">
    <location>
        <begin position="347"/>
        <end position="359"/>
    </location>
</feature>
<dbReference type="Pfam" id="PF08550">
    <property type="entry name" value="GATA_AreA"/>
    <property type="match status" value="1"/>
</dbReference>
<dbReference type="GO" id="GO:0042149">
    <property type="term" value="P:cellular response to glucose starvation"/>
    <property type="evidence" value="ECO:0007669"/>
    <property type="project" value="TreeGrafter"/>
</dbReference>
<keyword evidence="4" id="KW-1185">Reference proteome</keyword>
<feature type="domain" description="Nitrogen regulatory protein areA GATA-like" evidence="2">
    <location>
        <begin position="132"/>
        <end position="159"/>
    </location>
</feature>
<dbReference type="Proteomes" id="UP000799640">
    <property type="component" value="Unassembled WGS sequence"/>
</dbReference>
<proteinExistence type="predicted"/>
<name>A0A6G1HN12_9PEZI</name>
<dbReference type="InterPro" id="IPR013860">
    <property type="entry name" value="AreA_GATA"/>
</dbReference>
<dbReference type="GO" id="GO:0005773">
    <property type="term" value="C:vacuole"/>
    <property type="evidence" value="ECO:0007669"/>
    <property type="project" value="GOC"/>
</dbReference>
<feature type="region of interest" description="Disordered" evidence="1">
    <location>
        <begin position="1"/>
        <end position="32"/>
    </location>
</feature>
<feature type="region of interest" description="Disordered" evidence="1">
    <location>
        <begin position="319"/>
        <end position="499"/>
    </location>
</feature>
<dbReference type="EMBL" id="ML996703">
    <property type="protein sequence ID" value="KAF2397400.1"/>
    <property type="molecule type" value="Genomic_DNA"/>
</dbReference>
<feature type="compositionally biased region" description="Polar residues" evidence="1">
    <location>
        <begin position="404"/>
        <end position="413"/>
    </location>
</feature>
<evidence type="ECO:0000259" key="2">
    <source>
        <dbReference type="Pfam" id="PF08550"/>
    </source>
</evidence>
<feature type="region of interest" description="Disordered" evidence="1">
    <location>
        <begin position="268"/>
        <end position="301"/>
    </location>
</feature>
<reference evidence="3" key="1">
    <citation type="journal article" date="2020" name="Stud. Mycol.">
        <title>101 Dothideomycetes genomes: a test case for predicting lifestyles and emergence of pathogens.</title>
        <authorList>
            <person name="Haridas S."/>
            <person name="Albert R."/>
            <person name="Binder M."/>
            <person name="Bloem J."/>
            <person name="Labutti K."/>
            <person name="Salamov A."/>
            <person name="Andreopoulos B."/>
            <person name="Baker S."/>
            <person name="Barry K."/>
            <person name="Bills G."/>
            <person name="Bluhm B."/>
            <person name="Cannon C."/>
            <person name="Castanera R."/>
            <person name="Culley D."/>
            <person name="Daum C."/>
            <person name="Ezra D."/>
            <person name="Gonzalez J."/>
            <person name="Henrissat B."/>
            <person name="Kuo A."/>
            <person name="Liang C."/>
            <person name="Lipzen A."/>
            <person name="Lutzoni F."/>
            <person name="Magnuson J."/>
            <person name="Mondo S."/>
            <person name="Nolan M."/>
            <person name="Ohm R."/>
            <person name="Pangilinan J."/>
            <person name="Park H.-J."/>
            <person name="Ramirez L."/>
            <person name="Alfaro M."/>
            <person name="Sun H."/>
            <person name="Tritt A."/>
            <person name="Yoshinaga Y."/>
            <person name="Zwiers L.-H."/>
            <person name="Turgeon B."/>
            <person name="Goodwin S."/>
            <person name="Spatafora J."/>
            <person name="Crous P."/>
            <person name="Grigoriev I."/>
        </authorList>
    </citation>
    <scope>NUCLEOTIDE SEQUENCE</scope>
    <source>
        <strain evidence="3">CBS 262.69</strain>
    </source>
</reference>
<feature type="compositionally biased region" description="Polar residues" evidence="1">
    <location>
        <begin position="288"/>
        <end position="298"/>
    </location>
</feature>
<evidence type="ECO:0000313" key="4">
    <source>
        <dbReference type="Proteomes" id="UP000799640"/>
    </source>
</evidence>
<dbReference type="GO" id="GO:0007039">
    <property type="term" value="P:protein catabolic process in the vacuole"/>
    <property type="evidence" value="ECO:0007669"/>
    <property type="project" value="TreeGrafter"/>
</dbReference>
<dbReference type="PANTHER" id="PTHR28051">
    <property type="entry name" value="PROTEIN MTL1-RELATED"/>
    <property type="match status" value="1"/>
</dbReference>
<gene>
    <name evidence="3" type="ORF">EJ06DRAFT_481689</name>
</gene>
<feature type="compositionally biased region" description="Low complexity" evidence="1">
    <location>
        <begin position="86"/>
        <end position="95"/>
    </location>
</feature>
<feature type="compositionally biased region" description="Basic and acidic residues" evidence="1">
    <location>
        <begin position="448"/>
        <end position="461"/>
    </location>
</feature>
<feature type="compositionally biased region" description="Low complexity" evidence="1">
    <location>
        <begin position="20"/>
        <end position="32"/>
    </location>
</feature>
<protein>
    <recommendedName>
        <fullName evidence="2">Nitrogen regulatory protein areA GATA-like domain-containing protein</fullName>
    </recommendedName>
</protein>
<dbReference type="PANTHER" id="PTHR28051:SF1">
    <property type="entry name" value="PROTEIN MTL1-RELATED"/>
    <property type="match status" value="1"/>
</dbReference>
<dbReference type="InterPro" id="IPR052292">
    <property type="entry name" value="Glucose_repression_reg"/>
</dbReference>
<feature type="compositionally biased region" description="Acidic residues" evidence="1">
    <location>
        <begin position="425"/>
        <end position="438"/>
    </location>
</feature>
<dbReference type="OrthoDB" id="5563539at2759"/>
<evidence type="ECO:0000313" key="3">
    <source>
        <dbReference type="EMBL" id="KAF2397400.1"/>
    </source>
</evidence>
<sequence>MSYASSRKAAFPFSDDETTDSSSTSSSQSSRVDLSTASFATAAAPILTLDTTLQELNLSNYTGSIFYVESFDDPPSPRTENSYTEPSPTSDDTPTGLETVLVAEDDTAIKVEPTRHVDYLSHEWREEDIWSSWRHVVSKRKLYGERSRLENAAWRTWTKQKNKLKTVSPHTLNWLKDCDVTWLYGPLQTASTYTISQSASEGPPSTISKNNSFLNKKPILKKRSMSEVMLQKSLSTSSLVKQAAAAVQAQQSSRARIRDRPLLGRAQSDFVASPITSKPMSREGTADYPSSSSTSGLQTPDAGKHIRFADEVKQCIAVEEDEEEEESWFATQEDSSDDEGLVMMKKMPMKRKPPRKRPAKSSIAESKTIERLPSTTLKYRTESPDFPEQPNHSIGHVFWKSGKLSPSPSQETLRPSDPTRNFLLAEEDDDDDDDDDDGLAWNPSPKLTRRDSTAVARERGTRRSPSPGGGQGSSGGLRRTESGMLMPDDGEDGTNPGILSKVVDTVNTAKDIAHVIWNVGWRK</sequence>
<dbReference type="AlphaFoldDB" id="A0A6G1HN12"/>
<accession>A0A6G1HN12</accession>
<organism evidence="3 4">
    <name type="scientific">Trichodelitschia bisporula</name>
    <dbReference type="NCBI Taxonomy" id="703511"/>
    <lineage>
        <taxon>Eukaryota</taxon>
        <taxon>Fungi</taxon>
        <taxon>Dikarya</taxon>
        <taxon>Ascomycota</taxon>
        <taxon>Pezizomycotina</taxon>
        <taxon>Dothideomycetes</taxon>
        <taxon>Dothideomycetes incertae sedis</taxon>
        <taxon>Phaeotrichales</taxon>
        <taxon>Phaeotrichaceae</taxon>
        <taxon>Trichodelitschia</taxon>
    </lineage>
</organism>
<feature type="region of interest" description="Disordered" evidence="1">
    <location>
        <begin position="72"/>
        <end position="95"/>
    </location>
</feature>
<evidence type="ECO:0000256" key="1">
    <source>
        <dbReference type="SAM" id="MobiDB-lite"/>
    </source>
</evidence>